<evidence type="ECO:0000313" key="2">
    <source>
        <dbReference type="EMBL" id="THH05189.1"/>
    </source>
</evidence>
<organism evidence="2 3">
    <name type="scientific">Phellinidium pouzarii</name>
    <dbReference type="NCBI Taxonomy" id="167371"/>
    <lineage>
        <taxon>Eukaryota</taxon>
        <taxon>Fungi</taxon>
        <taxon>Dikarya</taxon>
        <taxon>Basidiomycota</taxon>
        <taxon>Agaricomycotina</taxon>
        <taxon>Agaricomycetes</taxon>
        <taxon>Hymenochaetales</taxon>
        <taxon>Hymenochaetaceae</taxon>
        <taxon>Phellinidium</taxon>
    </lineage>
</organism>
<dbReference type="Gene3D" id="3.30.70.120">
    <property type="match status" value="1"/>
</dbReference>
<evidence type="ECO:0000313" key="3">
    <source>
        <dbReference type="Proteomes" id="UP000308199"/>
    </source>
</evidence>
<reference evidence="2 3" key="1">
    <citation type="submission" date="2019-02" db="EMBL/GenBank/DDBJ databases">
        <title>Genome sequencing of the rare red list fungi Phellinidium pouzarii.</title>
        <authorList>
            <person name="Buettner E."/>
            <person name="Kellner H."/>
        </authorList>
    </citation>
    <scope>NUCLEOTIDE SEQUENCE [LARGE SCALE GENOMIC DNA]</scope>
    <source>
        <strain evidence="2 3">DSM 108285</strain>
    </source>
</reference>
<keyword evidence="3" id="KW-1185">Reference proteome</keyword>
<comment type="caution">
    <text evidence="2">The sequence shown here is derived from an EMBL/GenBank/DDBJ whole genome shotgun (WGS) entry which is preliminary data.</text>
</comment>
<proteinExistence type="predicted"/>
<dbReference type="Proteomes" id="UP000308199">
    <property type="component" value="Unassembled WGS sequence"/>
</dbReference>
<name>A0A4S4L1L1_9AGAM</name>
<dbReference type="OrthoDB" id="15981at2759"/>
<dbReference type="AlphaFoldDB" id="A0A4S4L1L1"/>
<dbReference type="PANTHER" id="PTHR41774">
    <property type="match status" value="1"/>
</dbReference>
<sequence length="175" mass="19643">MLALCDDLGKSVDVDDKNLERRTLAGLWRSGALADSAAAIQPSGRARQILFEEDQLPIDLSDTMSRFKLIFFCPIKNTSDVLDHLFNKYPKHIGHIGEYECCAFMAPGIGQFRPVGSAKPVIGEAGRLEKVDEHRVEVVVRDEGEDKQIRGAVNELKKAHPYEEVAYEVYRIENI</sequence>
<dbReference type="InterPro" id="IPR036069">
    <property type="entry name" value="DUF34/NIF3_sf"/>
</dbReference>
<dbReference type="InterPro" id="IPR015867">
    <property type="entry name" value="N-reg_PII/ATP_PRibTrfase_C"/>
</dbReference>
<dbReference type="PANTHER" id="PTHR41774:SF1">
    <property type="entry name" value="NGG1P INTERACTING FACTOR NIF3"/>
    <property type="match status" value="1"/>
</dbReference>
<protein>
    <recommendedName>
        <fullName evidence="1">ATP phosphoribosyltransferase</fullName>
    </recommendedName>
</protein>
<accession>A0A4S4L1L1</accession>
<evidence type="ECO:0000256" key="1">
    <source>
        <dbReference type="ARBA" id="ARBA00020998"/>
    </source>
</evidence>
<gene>
    <name evidence="2" type="ORF">EW145_g4983</name>
</gene>
<dbReference type="SUPFAM" id="SSF102705">
    <property type="entry name" value="NIF3 (NGG1p interacting factor 3)-like"/>
    <property type="match status" value="1"/>
</dbReference>
<dbReference type="EMBL" id="SGPK01000280">
    <property type="protein sequence ID" value="THH05189.1"/>
    <property type="molecule type" value="Genomic_DNA"/>
</dbReference>